<evidence type="ECO:0000313" key="1">
    <source>
        <dbReference type="EMBL" id="KYB28509.1"/>
    </source>
</evidence>
<sequence>MLRYLLLPEYKSITTGWQTVRKALIGSPRWPPESNLNYGLI</sequence>
<dbReference type="Proteomes" id="UP000007266">
    <property type="component" value="Linkage group 3"/>
</dbReference>
<reference evidence="1 2" key="2">
    <citation type="journal article" date="2010" name="Nucleic Acids Res.">
        <title>BeetleBase in 2010: revisions to provide comprehensive genomic information for Tribolium castaneum.</title>
        <authorList>
            <person name="Kim H.S."/>
            <person name="Murphy T."/>
            <person name="Xia J."/>
            <person name="Caragea D."/>
            <person name="Park Y."/>
            <person name="Beeman R.W."/>
            <person name="Lorenzen M.D."/>
            <person name="Butcher S."/>
            <person name="Manak J.R."/>
            <person name="Brown S.J."/>
        </authorList>
    </citation>
    <scope>GENOME REANNOTATION</scope>
    <source>
        <strain evidence="1 2">Georgia GA2</strain>
    </source>
</reference>
<keyword evidence="2" id="KW-1185">Reference proteome</keyword>
<gene>
    <name evidence="1" type="primary">AUGUSTUS-3.0.2_34614</name>
    <name evidence="1" type="ORF">TcasGA2_TC034614</name>
</gene>
<accession>A0A139WKJ5</accession>
<dbReference type="InParanoid" id="A0A139WKJ5"/>
<organism evidence="1 2">
    <name type="scientific">Tribolium castaneum</name>
    <name type="common">Red flour beetle</name>
    <dbReference type="NCBI Taxonomy" id="7070"/>
    <lineage>
        <taxon>Eukaryota</taxon>
        <taxon>Metazoa</taxon>
        <taxon>Ecdysozoa</taxon>
        <taxon>Arthropoda</taxon>
        <taxon>Hexapoda</taxon>
        <taxon>Insecta</taxon>
        <taxon>Pterygota</taxon>
        <taxon>Neoptera</taxon>
        <taxon>Endopterygota</taxon>
        <taxon>Coleoptera</taxon>
        <taxon>Polyphaga</taxon>
        <taxon>Cucujiformia</taxon>
        <taxon>Tenebrionidae</taxon>
        <taxon>Tenebrionidae incertae sedis</taxon>
        <taxon>Tribolium</taxon>
    </lineage>
</organism>
<proteinExistence type="predicted"/>
<protein>
    <submittedName>
        <fullName evidence="1">Uncharacterized protein</fullName>
    </submittedName>
</protein>
<dbReference type="EMBL" id="KQ971326">
    <property type="protein sequence ID" value="KYB28509.1"/>
    <property type="molecule type" value="Genomic_DNA"/>
</dbReference>
<dbReference type="AlphaFoldDB" id="A0A139WKJ5"/>
<name>A0A139WKJ5_TRICA</name>
<reference evidence="1 2" key="1">
    <citation type="journal article" date="2008" name="Nature">
        <title>The genome of the model beetle and pest Tribolium castaneum.</title>
        <authorList>
            <consortium name="Tribolium Genome Sequencing Consortium"/>
            <person name="Richards S."/>
            <person name="Gibbs R.A."/>
            <person name="Weinstock G.M."/>
            <person name="Brown S.J."/>
            <person name="Denell R."/>
            <person name="Beeman R.W."/>
            <person name="Gibbs R."/>
            <person name="Beeman R.W."/>
            <person name="Brown S.J."/>
            <person name="Bucher G."/>
            <person name="Friedrich M."/>
            <person name="Grimmelikhuijzen C.J."/>
            <person name="Klingler M."/>
            <person name="Lorenzen M."/>
            <person name="Richards S."/>
            <person name="Roth S."/>
            <person name="Schroder R."/>
            <person name="Tautz D."/>
            <person name="Zdobnov E.M."/>
            <person name="Muzny D."/>
            <person name="Gibbs R.A."/>
            <person name="Weinstock G.M."/>
            <person name="Attaway T."/>
            <person name="Bell S."/>
            <person name="Buhay C.J."/>
            <person name="Chandrabose M.N."/>
            <person name="Chavez D."/>
            <person name="Clerk-Blankenburg K.P."/>
            <person name="Cree A."/>
            <person name="Dao M."/>
            <person name="Davis C."/>
            <person name="Chacko J."/>
            <person name="Dinh H."/>
            <person name="Dugan-Rocha S."/>
            <person name="Fowler G."/>
            <person name="Garner T.T."/>
            <person name="Garnes J."/>
            <person name="Gnirke A."/>
            <person name="Hawes A."/>
            <person name="Hernandez J."/>
            <person name="Hines S."/>
            <person name="Holder M."/>
            <person name="Hume J."/>
            <person name="Jhangiani S.N."/>
            <person name="Joshi V."/>
            <person name="Khan Z.M."/>
            <person name="Jackson L."/>
            <person name="Kovar C."/>
            <person name="Kowis A."/>
            <person name="Lee S."/>
            <person name="Lewis L.R."/>
            <person name="Margolis J."/>
            <person name="Morgan M."/>
            <person name="Nazareth L.V."/>
            <person name="Nguyen N."/>
            <person name="Okwuonu G."/>
            <person name="Parker D."/>
            <person name="Richards S."/>
            <person name="Ruiz S.J."/>
            <person name="Santibanez J."/>
            <person name="Savard J."/>
            <person name="Scherer S.E."/>
            <person name="Schneider B."/>
            <person name="Sodergren E."/>
            <person name="Tautz D."/>
            <person name="Vattahil S."/>
            <person name="Villasana D."/>
            <person name="White C.S."/>
            <person name="Wright R."/>
            <person name="Park Y."/>
            <person name="Beeman R.W."/>
            <person name="Lord J."/>
            <person name="Oppert B."/>
            <person name="Lorenzen M."/>
            <person name="Brown S."/>
            <person name="Wang L."/>
            <person name="Savard J."/>
            <person name="Tautz D."/>
            <person name="Richards S."/>
            <person name="Weinstock G."/>
            <person name="Gibbs R.A."/>
            <person name="Liu Y."/>
            <person name="Worley K."/>
            <person name="Weinstock G."/>
            <person name="Elsik C.G."/>
            <person name="Reese J.T."/>
            <person name="Elhaik E."/>
            <person name="Landan G."/>
            <person name="Graur D."/>
            <person name="Arensburger P."/>
            <person name="Atkinson P."/>
            <person name="Beeman R.W."/>
            <person name="Beidler J."/>
            <person name="Brown S.J."/>
            <person name="Demuth J.P."/>
            <person name="Drury D.W."/>
            <person name="Du Y.Z."/>
            <person name="Fujiwara H."/>
            <person name="Lorenzen M."/>
            <person name="Maselli V."/>
            <person name="Osanai M."/>
            <person name="Park Y."/>
            <person name="Robertson H.M."/>
            <person name="Tu Z."/>
            <person name="Wang J.J."/>
            <person name="Wang S."/>
            <person name="Richards S."/>
            <person name="Song H."/>
            <person name="Zhang L."/>
            <person name="Sodergren E."/>
            <person name="Werner D."/>
            <person name="Stanke M."/>
            <person name="Morgenstern B."/>
            <person name="Solovyev V."/>
            <person name="Kosarev P."/>
            <person name="Brown G."/>
            <person name="Chen H.C."/>
            <person name="Ermolaeva O."/>
            <person name="Hlavina W."/>
            <person name="Kapustin Y."/>
            <person name="Kiryutin B."/>
            <person name="Kitts P."/>
            <person name="Maglott D."/>
            <person name="Pruitt K."/>
            <person name="Sapojnikov V."/>
            <person name="Souvorov A."/>
            <person name="Mackey A.J."/>
            <person name="Waterhouse R.M."/>
            <person name="Wyder S."/>
            <person name="Zdobnov E.M."/>
            <person name="Zdobnov E.M."/>
            <person name="Wyder S."/>
            <person name="Kriventseva E.V."/>
            <person name="Kadowaki T."/>
            <person name="Bork P."/>
            <person name="Aranda M."/>
            <person name="Bao R."/>
            <person name="Beermann A."/>
            <person name="Berns N."/>
            <person name="Bolognesi R."/>
            <person name="Bonneton F."/>
            <person name="Bopp D."/>
            <person name="Brown S.J."/>
            <person name="Bucher G."/>
            <person name="Butts T."/>
            <person name="Chaumot A."/>
            <person name="Denell R.E."/>
            <person name="Ferrier D.E."/>
            <person name="Friedrich M."/>
            <person name="Gordon C.M."/>
            <person name="Jindra M."/>
            <person name="Klingler M."/>
            <person name="Lan Q."/>
            <person name="Lattorff H.M."/>
            <person name="Laudet V."/>
            <person name="von Levetsow C."/>
            <person name="Liu Z."/>
            <person name="Lutz R."/>
            <person name="Lynch J.A."/>
            <person name="da Fonseca R.N."/>
            <person name="Posnien N."/>
            <person name="Reuter R."/>
            <person name="Roth S."/>
            <person name="Savard J."/>
            <person name="Schinko J.B."/>
            <person name="Schmitt C."/>
            <person name="Schoppmeier M."/>
            <person name="Schroder R."/>
            <person name="Shippy T.D."/>
            <person name="Simonnet F."/>
            <person name="Marques-Souza H."/>
            <person name="Tautz D."/>
            <person name="Tomoyasu Y."/>
            <person name="Trauner J."/>
            <person name="Van der Zee M."/>
            <person name="Vervoort M."/>
            <person name="Wittkopp N."/>
            <person name="Wimmer E.A."/>
            <person name="Yang X."/>
            <person name="Jones A.K."/>
            <person name="Sattelle D.B."/>
            <person name="Ebert P.R."/>
            <person name="Nelson D."/>
            <person name="Scott J.G."/>
            <person name="Beeman R.W."/>
            <person name="Muthukrishnan S."/>
            <person name="Kramer K.J."/>
            <person name="Arakane Y."/>
            <person name="Beeman R.W."/>
            <person name="Zhu Q."/>
            <person name="Hogenkamp D."/>
            <person name="Dixit R."/>
            <person name="Oppert B."/>
            <person name="Jiang H."/>
            <person name="Zou Z."/>
            <person name="Marshall J."/>
            <person name="Elpidina E."/>
            <person name="Vinokurov K."/>
            <person name="Oppert C."/>
            <person name="Zou Z."/>
            <person name="Evans J."/>
            <person name="Lu Z."/>
            <person name="Zhao P."/>
            <person name="Sumathipala N."/>
            <person name="Altincicek B."/>
            <person name="Vilcinskas A."/>
            <person name="Williams M."/>
            <person name="Hultmark D."/>
            <person name="Hetru C."/>
            <person name="Jiang H."/>
            <person name="Grimmelikhuijzen C.J."/>
            <person name="Hauser F."/>
            <person name="Cazzamali G."/>
            <person name="Williamson M."/>
            <person name="Park Y."/>
            <person name="Li B."/>
            <person name="Tanaka Y."/>
            <person name="Predel R."/>
            <person name="Neupert S."/>
            <person name="Schachtner J."/>
            <person name="Verleyen P."/>
            <person name="Raible F."/>
            <person name="Bork P."/>
            <person name="Friedrich M."/>
            <person name="Walden K.K."/>
            <person name="Robertson H.M."/>
            <person name="Angeli S."/>
            <person name="Foret S."/>
            <person name="Bucher G."/>
            <person name="Schuetz S."/>
            <person name="Maleszka R."/>
            <person name="Wimmer E.A."/>
            <person name="Beeman R.W."/>
            <person name="Lorenzen M."/>
            <person name="Tomoyasu Y."/>
            <person name="Miller S.C."/>
            <person name="Grossmann D."/>
            <person name="Bucher G."/>
        </authorList>
    </citation>
    <scope>NUCLEOTIDE SEQUENCE [LARGE SCALE GENOMIC DNA]</scope>
    <source>
        <strain evidence="1 2">Georgia GA2</strain>
    </source>
</reference>
<evidence type="ECO:0000313" key="2">
    <source>
        <dbReference type="Proteomes" id="UP000007266"/>
    </source>
</evidence>